<dbReference type="InterPro" id="IPR005564">
    <property type="entry name" value="Major_capsid_GpE"/>
</dbReference>
<gene>
    <name evidence="1" type="ORF">Xvie_03851</name>
</gene>
<dbReference type="EMBL" id="MUBJ01000038">
    <property type="protein sequence ID" value="OTA14280.1"/>
    <property type="molecule type" value="Genomic_DNA"/>
</dbReference>
<accession>A0A1Y2S6K5</accession>
<dbReference type="Gene3D" id="3.15.30.10">
    <property type="entry name" value="putative capsid protein of prophage domain like"/>
    <property type="match status" value="1"/>
</dbReference>
<proteinExistence type="predicted"/>
<evidence type="ECO:0000313" key="1">
    <source>
        <dbReference type="EMBL" id="OTA14280.1"/>
    </source>
</evidence>
<sequence length="78" mass="9009">MAPFVSPLVEGKLVESRKFQTNSFKPAYIKDKRAPDLRKPIRRQIGERIGGQYTAAEREMLNVQFELADQIVTVIVYR</sequence>
<protein>
    <submittedName>
        <fullName evidence="1">Minor capsid protein E</fullName>
    </submittedName>
</protein>
<dbReference type="Proteomes" id="UP000194350">
    <property type="component" value="Unassembled WGS sequence"/>
</dbReference>
<name>A0A1Y2S6K5_9GAMM</name>
<keyword evidence="2" id="KW-1185">Reference proteome</keyword>
<dbReference type="AlphaFoldDB" id="A0A1Y2S6K5"/>
<evidence type="ECO:0000313" key="2">
    <source>
        <dbReference type="Proteomes" id="UP000194350"/>
    </source>
</evidence>
<reference evidence="1 2" key="1">
    <citation type="submission" date="2016-10" db="EMBL/GenBank/DDBJ databases">
        <title>Systematic genetic and metabolomic analysis of Xenorhabdus and Photorhabdus spp., highlights the requirements for a dual symbiotic and pathogenic life style.</title>
        <authorList>
            <person name="Tobias N.J."/>
            <person name="Wolff H."/>
            <person name="Djahanschiri B."/>
            <person name="Pidot S.J."/>
            <person name="Stinear T.P."/>
            <person name="Ebersberger I."/>
            <person name="Bode H.B."/>
        </authorList>
    </citation>
    <scope>NUCLEOTIDE SEQUENCE [LARGE SCALE GENOMIC DNA]</scope>
    <source>
        <strain evidence="1 2">DSM 22392</strain>
    </source>
</reference>
<comment type="caution">
    <text evidence="1">The sequence shown here is derived from an EMBL/GenBank/DDBJ whole genome shotgun (WGS) entry which is preliminary data.</text>
</comment>
<dbReference type="STRING" id="351656.Xvie_03851"/>
<dbReference type="Pfam" id="PF03864">
    <property type="entry name" value="Phage_cap_E"/>
    <property type="match status" value="1"/>
</dbReference>
<organism evidence="1 2">
    <name type="scientific">Xenorhabdus vietnamensis</name>
    <dbReference type="NCBI Taxonomy" id="351656"/>
    <lineage>
        <taxon>Bacteria</taxon>
        <taxon>Pseudomonadati</taxon>
        <taxon>Pseudomonadota</taxon>
        <taxon>Gammaproteobacteria</taxon>
        <taxon>Enterobacterales</taxon>
        <taxon>Morganellaceae</taxon>
        <taxon>Xenorhabdus</taxon>
    </lineage>
</organism>